<dbReference type="PROSITE" id="PS01079">
    <property type="entry name" value="MOCF_BIOSYNTHESIS_2"/>
    <property type="match status" value="1"/>
</dbReference>
<evidence type="ECO:0000313" key="12">
    <source>
        <dbReference type="EMBL" id="KHS56427.1"/>
    </source>
</evidence>
<dbReference type="EC" id="2.10.1.1" evidence="5 10"/>
<evidence type="ECO:0000313" key="13">
    <source>
        <dbReference type="Proteomes" id="UP000031189"/>
    </source>
</evidence>
<dbReference type="InterPro" id="IPR005110">
    <property type="entry name" value="MoeA_linker/N"/>
</dbReference>
<dbReference type="InterPro" id="IPR001453">
    <property type="entry name" value="MoaB/Mog_dom"/>
</dbReference>
<keyword evidence="10" id="KW-0479">Metal-binding</keyword>
<proteinExistence type="inferred from homology"/>
<evidence type="ECO:0000259" key="11">
    <source>
        <dbReference type="SMART" id="SM00852"/>
    </source>
</evidence>
<dbReference type="Pfam" id="PF03453">
    <property type="entry name" value="MoeA_N"/>
    <property type="match status" value="1"/>
</dbReference>
<gene>
    <name evidence="12" type="ORF">QX51_13345</name>
</gene>
<dbReference type="GO" id="GO:0005829">
    <property type="term" value="C:cytosol"/>
    <property type="evidence" value="ECO:0007669"/>
    <property type="project" value="TreeGrafter"/>
</dbReference>
<dbReference type="Pfam" id="PF00994">
    <property type="entry name" value="MoCF_biosynth"/>
    <property type="match status" value="1"/>
</dbReference>
<evidence type="ECO:0000256" key="10">
    <source>
        <dbReference type="RuleBase" id="RU365090"/>
    </source>
</evidence>
<evidence type="ECO:0000256" key="4">
    <source>
        <dbReference type="ARBA" id="ARBA00010763"/>
    </source>
</evidence>
<dbReference type="SUPFAM" id="SSF63867">
    <property type="entry name" value="MoeA C-terminal domain-like"/>
    <property type="match status" value="1"/>
</dbReference>
<dbReference type="Pfam" id="PF03454">
    <property type="entry name" value="MoeA_C"/>
    <property type="match status" value="1"/>
</dbReference>
<dbReference type="InterPro" id="IPR005111">
    <property type="entry name" value="MoeA_C_domain_IV"/>
</dbReference>
<evidence type="ECO:0000256" key="9">
    <source>
        <dbReference type="ARBA" id="ARBA00047317"/>
    </source>
</evidence>
<evidence type="ECO:0000256" key="8">
    <source>
        <dbReference type="ARBA" id="ARBA00023150"/>
    </source>
</evidence>
<keyword evidence="10" id="KW-0808">Transferase</keyword>
<dbReference type="Gene3D" id="3.90.105.10">
    <property type="entry name" value="Molybdopterin biosynthesis moea protein, domain 2"/>
    <property type="match status" value="1"/>
</dbReference>
<dbReference type="Proteomes" id="UP000031189">
    <property type="component" value="Unassembled WGS sequence"/>
</dbReference>
<comment type="function">
    <text evidence="1 10">Catalyzes the insertion of molybdate into adenylated molybdopterin with the concomitant release of AMP.</text>
</comment>
<evidence type="ECO:0000256" key="6">
    <source>
        <dbReference type="ARBA" id="ARBA00021108"/>
    </source>
</evidence>
<dbReference type="AlphaFoldDB" id="A0A0B3W285"/>
<organism evidence="12 13">
    <name type="scientific">Terrisporobacter othiniensis</name>
    <dbReference type="NCBI Taxonomy" id="1577792"/>
    <lineage>
        <taxon>Bacteria</taxon>
        <taxon>Bacillati</taxon>
        <taxon>Bacillota</taxon>
        <taxon>Clostridia</taxon>
        <taxon>Peptostreptococcales</taxon>
        <taxon>Peptostreptococcaceae</taxon>
        <taxon>Terrisporobacter</taxon>
    </lineage>
</organism>
<accession>A0A0B3W285</accession>
<dbReference type="EMBL" id="JWHR01000112">
    <property type="protein sequence ID" value="KHS56427.1"/>
    <property type="molecule type" value="Genomic_DNA"/>
</dbReference>
<reference evidence="12 13" key="1">
    <citation type="submission" date="2014-12" db="EMBL/GenBank/DDBJ databases">
        <title>Draft genome sequence of Terrisporobacter sp. 08-306576, isolated from the blood culture of a bacteremia patient.</title>
        <authorList>
            <person name="Lund L.C."/>
            <person name="Sydenham T.V."/>
            <person name="Hogh S.V."/>
            <person name="Skov M.N."/>
            <person name="Kemp M."/>
            <person name="Justesen U.S."/>
        </authorList>
    </citation>
    <scope>NUCLEOTIDE SEQUENCE [LARGE SCALE GENOMIC DNA]</scope>
    <source>
        <strain evidence="12 13">08-306576</strain>
    </source>
</reference>
<dbReference type="InterPro" id="IPR036135">
    <property type="entry name" value="MoeA_linker/N_sf"/>
</dbReference>
<dbReference type="PANTHER" id="PTHR10192:SF5">
    <property type="entry name" value="GEPHYRIN"/>
    <property type="match status" value="1"/>
</dbReference>
<dbReference type="Gene3D" id="3.40.980.10">
    <property type="entry name" value="MoaB/Mog-like domain"/>
    <property type="match status" value="1"/>
</dbReference>
<dbReference type="OrthoDB" id="9804758at2"/>
<evidence type="ECO:0000256" key="5">
    <source>
        <dbReference type="ARBA" id="ARBA00013269"/>
    </source>
</evidence>
<dbReference type="GO" id="GO:0061599">
    <property type="term" value="F:molybdopterin molybdotransferase activity"/>
    <property type="evidence" value="ECO:0007669"/>
    <property type="project" value="UniProtKB-UniRule"/>
</dbReference>
<keyword evidence="13" id="KW-1185">Reference proteome</keyword>
<name>A0A0B3W285_9FIRM</name>
<dbReference type="UniPathway" id="UPA00344"/>
<dbReference type="PANTHER" id="PTHR10192">
    <property type="entry name" value="MOLYBDOPTERIN BIOSYNTHESIS PROTEIN"/>
    <property type="match status" value="1"/>
</dbReference>
<dbReference type="NCBIfam" id="TIGR00177">
    <property type="entry name" value="molyb_syn"/>
    <property type="match status" value="1"/>
</dbReference>
<sequence>MKLFDVVSTKEALNVMKENFSFKLSEEKVSFFNSVNRYVSQDIESEINVPHFRKSLVDGYAVLAKDVFLASESNPVPLNLIGESYMGEICNKILDSEEAVYVPTGGMVPVNAEGVVMIEYAEKLGEDTVLIEKGVSLNDNIVEIGEDIKEKERIYEKGHLINERDIGVLAGANINSIPVYKKVVVGIISTGDEILDLDEGIRDAKIKDINSYMLYGQLSKISCEPIIYPPAKDNLEEIIELMDKAINECDMVLISGGSSVGKKDETIRAIESFENSKVLIEGIAIKPGKPTIVASVNDKLILGLPGHPLSCGFVVEAIVKPFILSLFNAKKDNRIILCEFAYNYHKSKGREEYIAVDIKEESRKIICVPIFAKSSVIKHFANCDGYLKIDRELEGIHKGEIVKVNLF</sequence>
<dbReference type="SMART" id="SM00852">
    <property type="entry name" value="MoCF_biosynth"/>
    <property type="match status" value="1"/>
</dbReference>
<dbReference type="SUPFAM" id="SSF53218">
    <property type="entry name" value="Molybdenum cofactor biosynthesis proteins"/>
    <property type="match status" value="1"/>
</dbReference>
<dbReference type="Gene3D" id="2.170.190.11">
    <property type="entry name" value="Molybdopterin biosynthesis moea protein, domain 3"/>
    <property type="match status" value="1"/>
</dbReference>
<protein>
    <recommendedName>
        <fullName evidence="6 10">Molybdopterin molybdenumtransferase</fullName>
        <ecNumber evidence="5 10">2.10.1.1</ecNumber>
    </recommendedName>
</protein>
<dbReference type="SUPFAM" id="SSF63882">
    <property type="entry name" value="MoeA N-terminal region -like"/>
    <property type="match status" value="1"/>
</dbReference>
<dbReference type="InterPro" id="IPR038987">
    <property type="entry name" value="MoeA-like"/>
</dbReference>
<evidence type="ECO:0000256" key="3">
    <source>
        <dbReference type="ARBA" id="ARBA00005046"/>
    </source>
</evidence>
<comment type="function">
    <text evidence="2">May be involved in the biosynthesis of molybdopterin.</text>
</comment>
<evidence type="ECO:0000256" key="2">
    <source>
        <dbReference type="ARBA" id="ARBA00003487"/>
    </source>
</evidence>
<dbReference type="RefSeq" id="WP_039680395.1">
    <property type="nucleotide sequence ID" value="NZ_JAWGXO010000009.1"/>
</dbReference>
<dbReference type="InterPro" id="IPR008284">
    <property type="entry name" value="MoCF_biosynth_CS"/>
</dbReference>
<comment type="similarity">
    <text evidence="4 10">Belongs to the MoeA family.</text>
</comment>
<comment type="catalytic activity">
    <reaction evidence="9">
        <text>adenylyl-molybdopterin + molybdate = Mo-molybdopterin + AMP + H(+)</text>
        <dbReference type="Rhea" id="RHEA:35047"/>
        <dbReference type="ChEBI" id="CHEBI:15378"/>
        <dbReference type="ChEBI" id="CHEBI:36264"/>
        <dbReference type="ChEBI" id="CHEBI:62727"/>
        <dbReference type="ChEBI" id="CHEBI:71302"/>
        <dbReference type="ChEBI" id="CHEBI:456215"/>
        <dbReference type="EC" id="2.10.1.1"/>
    </reaction>
</comment>
<dbReference type="Gene3D" id="2.40.340.10">
    <property type="entry name" value="MoeA, C-terminal, domain IV"/>
    <property type="match status" value="1"/>
</dbReference>
<comment type="caution">
    <text evidence="12">The sequence shown here is derived from an EMBL/GenBank/DDBJ whole genome shotgun (WGS) entry which is preliminary data.</text>
</comment>
<feature type="domain" description="MoaB/Mog" evidence="11">
    <location>
        <begin position="186"/>
        <end position="325"/>
    </location>
</feature>
<dbReference type="InterPro" id="IPR036425">
    <property type="entry name" value="MoaB/Mog-like_dom_sf"/>
</dbReference>
<dbReference type="InterPro" id="IPR036688">
    <property type="entry name" value="MoeA_C_domain_IV_sf"/>
</dbReference>
<dbReference type="CDD" id="cd00887">
    <property type="entry name" value="MoeA"/>
    <property type="match status" value="1"/>
</dbReference>
<keyword evidence="7 10" id="KW-0500">Molybdenum</keyword>
<comment type="pathway">
    <text evidence="3 10">Cofactor biosynthesis; molybdopterin biosynthesis.</text>
</comment>
<keyword evidence="8 10" id="KW-0501">Molybdenum cofactor biosynthesis</keyword>
<evidence type="ECO:0000256" key="7">
    <source>
        <dbReference type="ARBA" id="ARBA00022505"/>
    </source>
</evidence>
<comment type="cofactor">
    <cofactor evidence="10">
        <name>Mg(2+)</name>
        <dbReference type="ChEBI" id="CHEBI:18420"/>
    </cofactor>
</comment>
<keyword evidence="10" id="KW-0460">Magnesium</keyword>
<evidence type="ECO:0000256" key="1">
    <source>
        <dbReference type="ARBA" id="ARBA00002901"/>
    </source>
</evidence>
<dbReference type="GO" id="GO:0046872">
    <property type="term" value="F:metal ion binding"/>
    <property type="evidence" value="ECO:0007669"/>
    <property type="project" value="UniProtKB-UniRule"/>
</dbReference>
<dbReference type="STRING" id="1577792.QX51_13345"/>
<dbReference type="GO" id="GO:0006777">
    <property type="term" value="P:Mo-molybdopterin cofactor biosynthetic process"/>
    <property type="evidence" value="ECO:0007669"/>
    <property type="project" value="UniProtKB-UniRule"/>
</dbReference>